<dbReference type="VEuPathDB" id="MicrosporidiaDB:ECANGB1_1306"/>
<keyword evidence="4" id="KW-1185">Reference proteome</keyword>
<keyword evidence="1" id="KW-0418">Kinase</keyword>
<dbReference type="SUPFAM" id="SSF56104">
    <property type="entry name" value="SAICAR synthase-like"/>
    <property type="match status" value="1"/>
</dbReference>
<dbReference type="AlphaFoldDB" id="A0A1Y1S6A5"/>
<dbReference type="PROSITE" id="PS51455">
    <property type="entry name" value="PIPK"/>
    <property type="match status" value="1"/>
</dbReference>
<dbReference type="InterPro" id="IPR023610">
    <property type="entry name" value="PInositol-4/5-P-5/4-kinase"/>
</dbReference>
<dbReference type="Gene3D" id="3.30.810.10">
    <property type="entry name" value="2-Layer Sandwich"/>
    <property type="match status" value="1"/>
</dbReference>
<dbReference type="InterPro" id="IPR027484">
    <property type="entry name" value="PInositol-4-P-5-kinase_N"/>
</dbReference>
<keyword evidence="1" id="KW-0808">Transferase</keyword>
<evidence type="ECO:0000259" key="2">
    <source>
        <dbReference type="PROSITE" id="PS51455"/>
    </source>
</evidence>
<accession>A0A1Y1S6A5</accession>
<protein>
    <submittedName>
        <fullName evidence="3">ITS3</fullName>
    </submittedName>
</protein>
<sequence length="276" mass="31807">MELSSIKIDRIRDAIRTVRYFTDYDDDIECNQIDSELIDQTDQVVFDESFIGEMHCGGILGTKQVVQITSDEFVFNQHVRGKSNSLVFYTGDFKYCIKEIRKGEFDYLVENISHFVEHCRGNTFIARYHGIFTVEYFTGHKHHYVVMQNVLDRKYSRIYDLKGTNLRRNEISAIRHNLDGSIGLSPSSISQLNSDIDFLTRIGLMDYSIVVGVSSDGSKCAIGIVDTLTEYRIGKKVERMYSLVFYGDTRTAANPEKYGERIKRMVKERFNRCGGN</sequence>
<evidence type="ECO:0000313" key="3">
    <source>
        <dbReference type="EMBL" id="ORD93952.1"/>
    </source>
</evidence>
<gene>
    <name evidence="3" type="primary">ITS3</name>
    <name evidence="3" type="ORF">ECANGB1_1306</name>
</gene>
<dbReference type="SMART" id="SM00330">
    <property type="entry name" value="PIPKc"/>
    <property type="match status" value="1"/>
</dbReference>
<dbReference type="GO" id="GO:0046854">
    <property type="term" value="P:phosphatidylinositol phosphate biosynthetic process"/>
    <property type="evidence" value="ECO:0007669"/>
    <property type="project" value="TreeGrafter"/>
</dbReference>
<evidence type="ECO:0000313" key="4">
    <source>
        <dbReference type="Proteomes" id="UP000192639"/>
    </source>
</evidence>
<organism evidence="3 4">
    <name type="scientific">Enterospora canceri</name>
    <dbReference type="NCBI Taxonomy" id="1081671"/>
    <lineage>
        <taxon>Eukaryota</taxon>
        <taxon>Fungi</taxon>
        <taxon>Fungi incertae sedis</taxon>
        <taxon>Microsporidia</taxon>
        <taxon>Enterocytozoonidae</taxon>
        <taxon>Enterospora</taxon>
    </lineage>
</organism>
<dbReference type="GO" id="GO:0005524">
    <property type="term" value="F:ATP binding"/>
    <property type="evidence" value="ECO:0007669"/>
    <property type="project" value="UniProtKB-UniRule"/>
</dbReference>
<dbReference type="Pfam" id="PF01504">
    <property type="entry name" value="PIP5K"/>
    <property type="match status" value="2"/>
</dbReference>
<reference evidence="3 4" key="1">
    <citation type="journal article" date="2017" name="Environ. Microbiol.">
        <title>Decay of the glycolytic pathway and adaptation to intranuclear parasitism within Enterocytozoonidae microsporidia.</title>
        <authorList>
            <person name="Wiredu Boakye D."/>
            <person name="Jaroenlak P."/>
            <person name="Prachumwat A."/>
            <person name="Williams T.A."/>
            <person name="Bateman K.S."/>
            <person name="Itsathitphaisarn O."/>
            <person name="Sritunyalucksana K."/>
            <person name="Paszkiewicz K.H."/>
            <person name="Moore K.A."/>
            <person name="Stentiford G.D."/>
            <person name="Williams B.A."/>
        </authorList>
    </citation>
    <scope>NUCLEOTIDE SEQUENCE [LARGE SCALE GENOMIC DNA]</scope>
    <source>
        <strain evidence="3 4">GB1</strain>
    </source>
</reference>
<dbReference type="PANTHER" id="PTHR23086:SF8">
    <property type="entry name" value="PHOSPHATIDYLINOSITOL 5-PHOSPHATE 4-KINASE, ISOFORM A"/>
    <property type="match status" value="1"/>
</dbReference>
<dbReference type="GO" id="GO:0016308">
    <property type="term" value="F:1-phosphatidylinositol-4-phosphate 5-kinase activity"/>
    <property type="evidence" value="ECO:0007669"/>
    <property type="project" value="TreeGrafter"/>
</dbReference>
<feature type="domain" description="PIPK" evidence="2">
    <location>
        <begin position="1"/>
        <end position="270"/>
    </location>
</feature>
<dbReference type="GO" id="GO:0005886">
    <property type="term" value="C:plasma membrane"/>
    <property type="evidence" value="ECO:0007669"/>
    <property type="project" value="TreeGrafter"/>
</dbReference>
<proteinExistence type="predicted"/>
<dbReference type="Gene3D" id="3.30.800.10">
    <property type="entry name" value="Phosphatidylinositol Phosphate Kinase II Beta"/>
    <property type="match status" value="1"/>
</dbReference>
<dbReference type="OrthoDB" id="20783at2759"/>
<dbReference type="PANTHER" id="PTHR23086">
    <property type="entry name" value="PHOSPHATIDYLINOSITOL-4-PHOSPHATE 5-KINASE"/>
    <property type="match status" value="1"/>
</dbReference>
<keyword evidence="1" id="KW-0067">ATP-binding</keyword>
<dbReference type="InterPro" id="IPR002498">
    <property type="entry name" value="PInositol-4-P-4/5-kinase_core"/>
</dbReference>
<comment type="caution">
    <text evidence="3">The sequence shown here is derived from an EMBL/GenBank/DDBJ whole genome shotgun (WGS) entry which is preliminary data.</text>
</comment>
<evidence type="ECO:0000256" key="1">
    <source>
        <dbReference type="PROSITE-ProRule" id="PRU00781"/>
    </source>
</evidence>
<keyword evidence="1" id="KW-0547">Nucleotide-binding</keyword>
<dbReference type="EMBL" id="LWDP01000037">
    <property type="protein sequence ID" value="ORD93952.1"/>
    <property type="molecule type" value="Genomic_DNA"/>
</dbReference>
<dbReference type="InterPro" id="IPR027483">
    <property type="entry name" value="PInositol-4-P-4/5-kinase_C_sf"/>
</dbReference>
<name>A0A1Y1S6A5_9MICR</name>
<dbReference type="Proteomes" id="UP000192639">
    <property type="component" value="Unassembled WGS sequence"/>
</dbReference>